<dbReference type="GO" id="GO:0016887">
    <property type="term" value="F:ATP hydrolysis activity"/>
    <property type="evidence" value="ECO:0007669"/>
    <property type="project" value="InterPro"/>
</dbReference>
<dbReference type="PANTHER" id="PTHR24221:SF654">
    <property type="entry name" value="ATP-BINDING CASSETTE SUB-FAMILY B MEMBER 6"/>
    <property type="match status" value="1"/>
</dbReference>
<dbReference type="CDD" id="cd07346">
    <property type="entry name" value="ABC_6TM_exporters"/>
    <property type="match status" value="1"/>
</dbReference>
<feature type="domain" description="ABC transporter" evidence="10">
    <location>
        <begin position="345"/>
        <end position="580"/>
    </location>
</feature>
<dbReference type="GO" id="GO:0140359">
    <property type="term" value="F:ABC-type transporter activity"/>
    <property type="evidence" value="ECO:0007669"/>
    <property type="project" value="InterPro"/>
</dbReference>
<gene>
    <name evidence="12" type="ORF">HH215_01215</name>
</gene>
<dbReference type="Proteomes" id="UP000502248">
    <property type="component" value="Chromosome"/>
</dbReference>
<dbReference type="SUPFAM" id="SSF90123">
    <property type="entry name" value="ABC transporter transmembrane region"/>
    <property type="match status" value="1"/>
</dbReference>
<evidence type="ECO:0000256" key="7">
    <source>
        <dbReference type="ARBA" id="ARBA00022989"/>
    </source>
</evidence>
<evidence type="ECO:0000256" key="6">
    <source>
        <dbReference type="ARBA" id="ARBA00022840"/>
    </source>
</evidence>
<evidence type="ECO:0000259" key="10">
    <source>
        <dbReference type="PROSITE" id="PS50893"/>
    </source>
</evidence>
<dbReference type="AlphaFoldDB" id="A0A7Z2VEZ5"/>
<dbReference type="KEGG" id="cheb:HH215_01215"/>
<dbReference type="InterPro" id="IPR017871">
    <property type="entry name" value="ABC_transporter-like_CS"/>
</dbReference>
<dbReference type="PROSITE" id="PS00211">
    <property type="entry name" value="ABC_TRANSPORTER_1"/>
    <property type="match status" value="1"/>
</dbReference>
<evidence type="ECO:0000313" key="12">
    <source>
        <dbReference type="EMBL" id="QJD81933.1"/>
    </source>
</evidence>
<evidence type="ECO:0000256" key="1">
    <source>
        <dbReference type="ARBA" id="ARBA00004651"/>
    </source>
</evidence>
<keyword evidence="6 12" id="KW-0067">ATP-binding</keyword>
<dbReference type="GO" id="GO:0005886">
    <property type="term" value="C:plasma membrane"/>
    <property type="evidence" value="ECO:0007669"/>
    <property type="project" value="UniProtKB-SubCell"/>
</dbReference>
<dbReference type="GO" id="GO:0034040">
    <property type="term" value="F:ATPase-coupled lipid transmembrane transporter activity"/>
    <property type="evidence" value="ECO:0007669"/>
    <property type="project" value="TreeGrafter"/>
</dbReference>
<dbReference type="Gene3D" id="3.40.50.300">
    <property type="entry name" value="P-loop containing nucleotide triphosphate hydrolases"/>
    <property type="match status" value="1"/>
</dbReference>
<protein>
    <submittedName>
        <fullName evidence="12">ABC transporter ATP-binding protein</fullName>
    </submittedName>
</protein>
<dbReference type="Pfam" id="PF00005">
    <property type="entry name" value="ABC_tran"/>
    <property type="match status" value="1"/>
</dbReference>
<dbReference type="GO" id="GO:0005524">
    <property type="term" value="F:ATP binding"/>
    <property type="evidence" value="ECO:0007669"/>
    <property type="project" value="UniProtKB-KW"/>
</dbReference>
<keyword evidence="4 9" id="KW-0812">Transmembrane</keyword>
<dbReference type="EMBL" id="CP051680">
    <property type="protein sequence ID" value="QJD81933.1"/>
    <property type="molecule type" value="Genomic_DNA"/>
</dbReference>
<comment type="subcellular location">
    <subcellularLocation>
        <location evidence="1">Cell membrane</location>
        <topology evidence="1">Multi-pass membrane protein</topology>
    </subcellularLocation>
</comment>
<feature type="transmembrane region" description="Helical" evidence="9">
    <location>
        <begin position="162"/>
        <end position="181"/>
    </location>
</feature>
<name>A0A7Z2VEZ5_9BACL</name>
<dbReference type="InterPro" id="IPR003593">
    <property type="entry name" value="AAA+_ATPase"/>
</dbReference>
<evidence type="ECO:0000256" key="8">
    <source>
        <dbReference type="ARBA" id="ARBA00023136"/>
    </source>
</evidence>
<accession>A0A7Z2VEZ5</accession>
<evidence type="ECO:0000256" key="2">
    <source>
        <dbReference type="ARBA" id="ARBA00022448"/>
    </source>
</evidence>
<dbReference type="Pfam" id="PF00664">
    <property type="entry name" value="ABC_membrane"/>
    <property type="match status" value="1"/>
</dbReference>
<dbReference type="PROSITE" id="PS50893">
    <property type="entry name" value="ABC_TRANSPORTER_2"/>
    <property type="match status" value="1"/>
</dbReference>
<reference evidence="12 13" key="1">
    <citation type="submission" date="2020-04" db="EMBL/GenBank/DDBJ databases">
        <title>Genome sequencing of novel species.</title>
        <authorList>
            <person name="Heo J."/>
            <person name="Kim S.-J."/>
            <person name="Kim J.-S."/>
            <person name="Hong S.-B."/>
            <person name="Kwon S.-W."/>
        </authorList>
    </citation>
    <scope>NUCLEOTIDE SEQUENCE [LARGE SCALE GENOMIC DNA]</scope>
    <source>
        <strain evidence="12 13">MFER-1</strain>
    </source>
</reference>
<feature type="transmembrane region" description="Helical" evidence="9">
    <location>
        <begin position="251"/>
        <end position="270"/>
    </location>
</feature>
<evidence type="ECO:0000313" key="13">
    <source>
        <dbReference type="Proteomes" id="UP000502248"/>
    </source>
</evidence>
<dbReference type="RefSeq" id="WP_169278238.1">
    <property type="nucleotide sequence ID" value="NZ_CP051680.1"/>
</dbReference>
<dbReference type="InterPro" id="IPR003439">
    <property type="entry name" value="ABC_transporter-like_ATP-bd"/>
</dbReference>
<keyword evidence="13" id="KW-1185">Reference proteome</keyword>
<dbReference type="InterPro" id="IPR039421">
    <property type="entry name" value="Type_1_exporter"/>
</dbReference>
<dbReference type="InterPro" id="IPR027417">
    <property type="entry name" value="P-loop_NTPase"/>
</dbReference>
<sequence length="586" mass="64919">MSFKELISPSILNRSAKGSRRYLLIAVTAAICGALAEMAIALSIMRLADAGLSGDENTAIRMSIYMSAAVIVGFLLKFSIKAAATRFGANTAYKLRSSLFAHMTKLKQSEAESRHAGDWMSVLSNDAFAIEQFFTYHLCNLLFHPIMATGTFIFLFLLQWKLVLLCCLIIPLSLLISWQLGKPIIRQSQQLQEIEGTINSQIQDAVLGQALIKSYGRQNWLRERFERVLKKGLFKSFDLERQRSLIIPWQILLQTLPFAMCILYGGWLAIHGDMRPAALLAFIYLLGYCIQSASALPELINQLFVAAGAVRRLDQIMDYRTEDDTGTTVADNEDRTSTDESESVISFNDVNFQYAGRSVLALNDITYDVRKGQFVAIVGPSGSGKSTIMKLLSKLYEPNGGEIRLFGKPLADYNPQAARSMISFVKQHTFLFPGTILDNIRHGKPLATDREVIEASIAAGADAFIQQLSESYLTQIGERGAGLSGGQMQRIAIARALLKEAPIIVFDEPTSALDGESEAIIQETLRQVRREKTILVIAHRLSTVQDADLILVMDQGRIVESGTHEQLMRHSGLYSGLHQNLLEGVS</sequence>
<evidence type="ECO:0000259" key="11">
    <source>
        <dbReference type="PROSITE" id="PS50929"/>
    </source>
</evidence>
<evidence type="ECO:0000256" key="5">
    <source>
        <dbReference type="ARBA" id="ARBA00022741"/>
    </source>
</evidence>
<dbReference type="Gene3D" id="1.20.1560.10">
    <property type="entry name" value="ABC transporter type 1, transmembrane domain"/>
    <property type="match status" value="1"/>
</dbReference>
<dbReference type="FunFam" id="3.40.50.300:FF:000221">
    <property type="entry name" value="Multidrug ABC transporter ATP-binding protein"/>
    <property type="match status" value="1"/>
</dbReference>
<keyword evidence="5" id="KW-0547">Nucleotide-binding</keyword>
<dbReference type="InterPro" id="IPR011527">
    <property type="entry name" value="ABC1_TM_dom"/>
</dbReference>
<feature type="domain" description="ABC transmembrane type-1" evidence="11">
    <location>
        <begin position="24"/>
        <end position="303"/>
    </location>
</feature>
<keyword evidence="7 9" id="KW-1133">Transmembrane helix</keyword>
<organism evidence="12 13">
    <name type="scientific">Cohnella herbarum</name>
    <dbReference type="NCBI Taxonomy" id="2728023"/>
    <lineage>
        <taxon>Bacteria</taxon>
        <taxon>Bacillati</taxon>
        <taxon>Bacillota</taxon>
        <taxon>Bacilli</taxon>
        <taxon>Bacillales</taxon>
        <taxon>Paenibacillaceae</taxon>
        <taxon>Cohnella</taxon>
    </lineage>
</organism>
<proteinExistence type="predicted"/>
<keyword evidence="8 9" id="KW-0472">Membrane</keyword>
<keyword evidence="2" id="KW-0813">Transport</keyword>
<feature type="transmembrane region" description="Helical" evidence="9">
    <location>
        <begin position="21"/>
        <end position="42"/>
    </location>
</feature>
<evidence type="ECO:0000256" key="4">
    <source>
        <dbReference type="ARBA" id="ARBA00022692"/>
    </source>
</evidence>
<dbReference type="PROSITE" id="PS50929">
    <property type="entry name" value="ABC_TM1F"/>
    <property type="match status" value="1"/>
</dbReference>
<keyword evidence="3" id="KW-1003">Cell membrane</keyword>
<dbReference type="SMART" id="SM00382">
    <property type="entry name" value="AAA"/>
    <property type="match status" value="1"/>
</dbReference>
<feature type="transmembrane region" description="Helical" evidence="9">
    <location>
        <begin position="62"/>
        <end position="80"/>
    </location>
</feature>
<evidence type="ECO:0000256" key="3">
    <source>
        <dbReference type="ARBA" id="ARBA00022475"/>
    </source>
</evidence>
<dbReference type="SUPFAM" id="SSF52540">
    <property type="entry name" value="P-loop containing nucleoside triphosphate hydrolases"/>
    <property type="match status" value="1"/>
</dbReference>
<feature type="transmembrane region" description="Helical" evidence="9">
    <location>
        <begin position="133"/>
        <end position="156"/>
    </location>
</feature>
<evidence type="ECO:0000256" key="9">
    <source>
        <dbReference type="SAM" id="Phobius"/>
    </source>
</evidence>
<dbReference type="InterPro" id="IPR036640">
    <property type="entry name" value="ABC1_TM_sf"/>
</dbReference>
<dbReference type="PANTHER" id="PTHR24221">
    <property type="entry name" value="ATP-BINDING CASSETTE SUB-FAMILY B"/>
    <property type="match status" value="1"/>
</dbReference>